<dbReference type="Gene3D" id="1.10.260.40">
    <property type="entry name" value="lambda repressor-like DNA-binding domains"/>
    <property type="match status" value="1"/>
</dbReference>
<keyword evidence="3" id="KW-1185">Reference proteome</keyword>
<dbReference type="OrthoDB" id="672730at2"/>
<reference evidence="2 3" key="1">
    <citation type="submission" date="2018-03" db="EMBL/GenBank/DDBJ databases">
        <title>Phenotypic and genomic properties of Cyclonatronum proteinivorum gen. nov., sp. nov., a haloalkaliphilic bacteroidete from soda lakes possessing Na+-translocating rhodopsin.</title>
        <authorList>
            <person name="Toshchakov S.V."/>
            <person name="Korzhenkov A."/>
            <person name="Samarov N.I."/>
            <person name="Kublanov I.V."/>
            <person name="Muntyan M.S."/>
            <person name="Sorokin D.Y."/>
        </authorList>
    </citation>
    <scope>NUCLEOTIDE SEQUENCE [LARGE SCALE GENOMIC DNA]</scope>
    <source>
        <strain evidence="2 3">Omega</strain>
    </source>
</reference>
<dbReference type="InterPro" id="IPR010982">
    <property type="entry name" value="Lambda_DNA-bd_dom_sf"/>
</dbReference>
<dbReference type="CDD" id="cd00093">
    <property type="entry name" value="HTH_XRE"/>
    <property type="match status" value="1"/>
</dbReference>
<dbReference type="AlphaFoldDB" id="A0A345UJA8"/>
<dbReference type="GO" id="GO:0006355">
    <property type="term" value="P:regulation of DNA-templated transcription"/>
    <property type="evidence" value="ECO:0007669"/>
    <property type="project" value="InterPro"/>
</dbReference>
<dbReference type="SMART" id="SM00530">
    <property type="entry name" value="HTH_XRE"/>
    <property type="match status" value="1"/>
</dbReference>
<dbReference type="Pfam" id="PF01381">
    <property type="entry name" value="HTH_3"/>
    <property type="match status" value="1"/>
</dbReference>
<name>A0A345UJA8_9BACT</name>
<evidence type="ECO:0000313" key="3">
    <source>
        <dbReference type="Proteomes" id="UP000254808"/>
    </source>
</evidence>
<proteinExistence type="predicted"/>
<dbReference type="PANTHER" id="PTHR40455:SF1">
    <property type="entry name" value="ANTITOXIN HIGA"/>
    <property type="match status" value="1"/>
</dbReference>
<feature type="domain" description="HTH cro/C1-type" evidence="1">
    <location>
        <begin position="64"/>
        <end position="118"/>
    </location>
</feature>
<dbReference type="PANTHER" id="PTHR40455">
    <property type="entry name" value="ANTITOXIN HIGA"/>
    <property type="match status" value="1"/>
</dbReference>
<dbReference type="SUPFAM" id="SSF47413">
    <property type="entry name" value="lambda repressor-like DNA-binding domains"/>
    <property type="match status" value="1"/>
</dbReference>
<dbReference type="PROSITE" id="PS50943">
    <property type="entry name" value="HTH_CROC1"/>
    <property type="match status" value="1"/>
</dbReference>
<dbReference type="Proteomes" id="UP000254808">
    <property type="component" value="Chromosome"/>
</dbReference>
<dbReference type="RefSeq" id="WP_114983825.1">
    <property type="nucleotide sequence ID" value="NZ_CP027806.1"/>
</dbReference>
<sequence>MEALRYTVIKSKAQYDSYCALLEEILFSDRSAEREDEVELLTLLIGHYDAQQRESISEDPVTLIKALMQGHGLSQNDLAAIVNRSKGYVSEILNRKKALPKDVIRILSAHFKISQEALNRPYGLTMG</sequence>
<dbReference type="GO" id="GO:0001046">
    <property type="term" value="F:core promoter sequence-specific DNA binding"/>
    <property type="evidence" value="ECO:0007669"/>
    <property type="project" value="TreeGrafter"/>
</dbReference>
<organism evidence="2 3">
    <name type="scientific">Cyclonatronum proteinivorum</name>
    <dbReference type="NCBI Taxonomy" id="1457365"/>
    <lineage>
        <taxon>Bacteria</taxon>
        <taxon>Pseudomonadati</taxon>
        <taxon>Balneolota</taxon>
        <taxon>Balneolia</taxon>
        <taxon>Balneolales</taxon>
        <taxon>Cyclonatronaceae</taxon>
        <taxon>Cyclonatronum</taxon>
    </lineage>
</organism>
<accession>A0A345UJA8</accession>
<dbReference type="KEGG" id="cprv:CYPRO_1303"/>
<evidence type="ECO:0000313" key="2">
    <source>
        <dbReference type="EMBL" id="AXJ00560.1"/>
    </source>
</evidence>
<dbReference type="InterPro" id="IPR001387">
    <property type="entry name" value="Cro/C1-type_HTH"/>
</dbReference>
<dbReference type="EMBL" id="CP027806">
    <property type="protein sequence ID" value="AXJ00560.1"/>
    <property type="molecule type" value="Genomic_DNA"/>
</dbReference>
<protein>
    <submittedName>
        <fullName evidence="2">HTH-type transcriptional regulator / antitoxin HigA</fullName>
    </submittedName>
</protein>
<dbReference type="InterPro" id="IPR039060">
    <property type="entry name" value="Antitox_HigA"/>
</dbReference>
<evidence type="ECO:0000259" key="1">
    <source>
        <dbReference type="PROSITE" id="PS50943"/>
    </source>
</evidence>
<gene>
    <name evidence="2" type="ORF">CYPRO_1303</name>
</gene>